<keyword evidence="1" id="KW-0472">Membrane</keyword>
<comment type="caution">
    <text evidence="2">The sequence shown here is derived from an EMBL/GenBank/DDBJ whole genome shotgun (WGS) entry which is preliminary data.</text>
</comment>
<organism evidence="2 3">
    <name type="scientific">Saccharopolyspora dendranthemae</name>
    <dbReference type="NCBI Taxonomy" id="1181886"/>
    <lineage>
        <taxon>Bacteria</taxon>
        <taxon>Bacillati</taxon>
        <taxon>Actinomycetota</taxon>
        <taxon>Actinomycetes</taxon>
        <taxon>Pseudonocardiales</taxon>
        <taxon>Pseudonocardiaceae</taxon>
        <taxon>Saccharopolyspora</taxon>
    </lineage>
</organism>
<feature type="transmembrane region" description="Helical" evidence="1">
    <location>
        <begin position="72"/>
        <end position="91"/>
    </location>
</feature>
<keyword evidence="3" id="KW-1185">Reference proteome</keyword>
<name>A0A561U527_9PSEU</name>
<proteinExistence type="predicted"/>
<evidence type="ECO:0000313" key="3">
    <source>
        <dbReference type="Proteomes" id="UP000316184"/>
    </source>
</evidence>
<keyword evidence="1" id="KW-0812">Transmembrane</keyword>
<keyword evidence="1" id="KW-1133">Transmembrane helix</keyword>
<evidence type="ECO:0000313" key="2">
    <source>
        <dbReference type="EMBL" id="TWF94433.1"/>
    </source>
</evidence>
<accession>A0A561U527</accession>
<gene>
    <name evidence="2" type="ORF">FHU35_13140</name>
</gene>
<dbReference type="EMBL" id="VIWX01000003">
    <property type="protein sequence ID" value="TWF94433.1"/>
    <property type="molecule type" value="Genomic_DNA"/>
</dbReference>
<feature type="transmembrane region" description="Helical" evidence="1">
    <location>
        <begin position="40"/>
        <end position="60"/>
    </location>
</feature>
<evidence type="ECO:0000256" key="1">
    <source>
        <dbReference type="SAM" id="Phobius"/>
    </source>
</evidence>
<reference evidence="2 3" key="1">
    <citation type="submission" date="2019-06" db="EMBL/GenBank/DDBJ databases">
        <title>Sequencing the genomes of 1000 actinobacteria strains.</title>
        <authorList>
            <person name="Klenk H.-P."/>
        </authorList>
    </citation>
    <scope>NUCLEOTIDE SEQUENCE [LARGE SCALE GENOMIC DNA]</scope>
    <source>
        <strain evidence="2 3">DSM 46699</strain>
    </source>
</reference>
<dbReference type="Proteomes" id="UP000316184">
    <property type="component" value="Unassembled WGS sequence"/>
</dbReference>
<sequence>MKPFLTFAKWVNEYAIDTLIEHGLDPEVGSWAIRTAAHRYYRIFVAFAVPYFATIALHATASVSDVPQFERLFISTAPLPSLAFFYLSWIWHRPLFRSNPISLLEDLLSMTVNLTIFEGGQGDATVPADGHKWPGYALISARIRETKQKLEAISWRFTKKVARLAGNTTRERTDPRWSRTSRAVLYAADEPFNRRRRNLAYKAISRHIAQLYTGKLYDPTPRVHGMPNLPAPRPPRLKSRIQTVLRAQTTYTIAATLIAATIGPLLTTLLRR</sequence>
<dbReference type="AlphaFoldDB" id="A0A561U527"/>
<protein>
    <submittedName>
        <fullName evidence="2">Uncharacterized protein</fullName>
    </submittedName>
</protein>
<feature type="transmembrane region" description="Helical" evidence="1">
    <location>
        <begin position="250"/>
        <end position="270"/>
    </location>
</feature>